<keyword evidence="2" id="KW-1185">Reference proteome</keyword>
<evidence type="ECO:0000313" key="1">
    <source>
        <dbReference type="EMBL" id="RNA27242.1"/>
    </source>
</evidence>
<dbReference type="EMBL" id="REGN01002578">
    <property type="protein sequence ID" value="RNA27242.1"/>
    <property type="molecule type" value="Genomic_DNA"/>
</dbReference>
<protein>
    <submittedName>
        <fullName evidence="1">Uncharacterized protein</fullName>
    </submittedName>
</protein>
<evidence type="ECO:0000313" key="2">
    <source>
        <dbReference type="Proteomes" id="UP000276133"/>
    </source>
</evidence>
<comment type="caution">
    <text evidence="1">The sequence shown here is derived from an EMBL/GenBank/DDBJ whole genome shotgun (WGS) entry which is preliminary data.</text>
</comment>
<organism evidence="1 2">
    <name type="scientific">Brachionus plicatilis</name>
    <name type="common">Marine rotifer</name>
    <name type="synonym">Brachionus muelleri</name>
    <dbReference type="NCBI Taxonomy" id="10195"/>
    <lineage>
        <taxon>Eukaryota</taxon>
        <taxon>Metazoa</taxon>
        <taxon>Spiralia</taxon>
        <taxon>Gnathifera</taxon>
        <taxon>Rotifera</taxon>
        <taxon>Eurotatoria</taxon>
        <taxon>Monogononta</taxon>
        <taxon>Pseudotrocha</taxon>
        <taxon>Ploima</taxon>
        <taxon>Brachionidae</taxon>
        <taxon>Brachionus</taxon>
    </lineage>
</organism>
<accession>A0A3M7RUR4</accession>
<gene>
    <name evidence="1" type="ORF">BpHYR1_021684</name>
</gene>
<sequence>MTKRFNAIGTCGYKFKITLLAFHGVLSKNGELRTKKILFYIGTTFKLFLFIIDEECITLNKKKVLSGFGGSRFSSNREWTKLARVGVVVIEGAPTHTVNSDL</sequence>
<proteinExistence type="predicted"/>
<dbReference type="Proteomes" id="UP000276133">
    <property type="component" value="Unassembled WGS sequence"/>
</dbReference>
<name>A0A3M7RUR4_BRAPC</name>
<dbReference type="AlphaFoldDB" id="A0A3M7RUR4"/>
<reference evidence="1 2" key="1">
    <citation type="journal article" date="2018" name="Sci. Rep.">
        <title>Genomic signatures of local adaptation to the degree of environmental predictability in rotifers.</title>
        <authorList>
            <person name="Franch-Gras L."/>
            <person name="Hahn C."/>
            <person name="Garcia-Roger E.M."/>
            <person name="Carmona M.J."/>
            <person name="Serra M."/>
            <person name="Gomez A."/>
        </authorList>
    </citation>
    <scope>NUCLEOTIDE SEQUENCE [LARGE SCALE GENOMIC DNA]</scope>
    <source>
        <strain evidence="1">HYR1</strain>
    </source>
</reference>